<dbReference type="Proteomes" id="UP000032803">
    <property type="component" value="Chromosome I"/>
</dbReference>
<dbReference type="PANTHER" id="PTHR30435">
    <property type="entry name" value="FLAGELLAR PROTEIN"/>
    <property type="match status" value="1"/>
</dbReference>
<dbReference type="GO" id="GO:0071978">
    <property type="term" value="P:bacterial-type flagellum-dependent swarming motility"/>
    <property type="evidence" value="ECO:0007669"/>
    <property type="project" value="TreeGrafter"/>
</dbReference>
<dbReference type="InterPro" id="IPR037058">
    <property type="entry name" value="Falgellar_hook_FlgE_sf"/>
</dbReference>
<dbReference type="PANTHER" id="PTHR30435:SF19">
    <property type="entry name" value="FLAGELLAR BASAL-BODY ROD PROTEIN FLGG"/>
    <property type="match status" value="1"/>
</dbReference>
<name>A0A0A8UXR6_LEGHA</name>
<dbReference type="STRING" id="449.LHA_2532"/>
<proteinExistence type="inferred from homology"/>
<dbReference type="NCBIfam" id="TIGR03506">
    <property type="entry name" value="FlgEFG_subfam"/>
    <property type="match status" value="1"/>
</dbReference>
<keyword evidence="7" id="KW-1185">Reference proteome</keyword>
<protein>
    <submittedName>
        <fullName evidence="6">Flagellar hook protein FlgE</fullName>
    </submittedName>
</protein>
<comment type="similarity">
    <text evidence="2 4">Belongs to the flagella basal body rod proteins family.</text>
</comment>
<keyword evidence="3 4" id="KW-0975">Bacterial flagellum</keyword>
<dbReference type="EMBL" id="LN681225">
    <property type="protein sequence ID" value="CEK11539.1"/>
    <property type="molecule type" value="Genomic_DNA"/>
</dbReference>
<evidence type="ECO:0000313" key="7">
    <source>
        <dbReference type="Proteomes" id="UP000032803"/>
    </source>
</evidence>
<dbReference type="Gene3D" id="2.60.98.20">
    <property type="entry name" value="Flagellar hook protein FlgE"/>
    <property type="match status" value="1"/>
</dbReference>
<keyword evidence="6" id="KW-0966">Cell projection</keyword>
<dbReference type="GO" id="GO:0009425">
    <property type="term" value="C:bacterial-type flagellum basal body"/>
    <property type="evidence" value="ECO:0007669"/>
    <property type="project" value="UniProtKB-SubCell"/>
</dbReference>
<dbReference type="InterPro" id="IPR037925">
    <property type="entry name" value="FlgE/F/G-like"/>
</dbReference>
<dbReference type="InterPro" id="IPR020013">
    <property type="entry name" value="Flagellar_FlgE/F/G"/>
</dbReference>
<dbReference type="PATRIC" id="fig|449.7.peg.1082"/>
<dbReference type="RefSeq" id="WP_045106723.1">
    <property type="nucleotide sequence ID" value="NZ_LN681225.1"/>
</dbReference>
<evidence type="ECO:0000256" key="1">
    <source>
        <dbReference type="ARBA" id="ARBA00004117"/>
    </source>
</evidence>
<organism evidence="6 7">
    <name type="scientific">Legionella hackeliae</name>
    <dbReference type="NCBI Taxonomy" id="449"/>
    <lineage>
        <taxon>Bacteria</taxon>
        <taxon>Pseudomonadati</taxon>
        <taxon>Pseudomonadota</taxon>
        <taxon>Gammaproteobacteria</taxon>
        <taxon>Legionellales</taxon>
        <taxon>Legionellaceae</taxon>
        <taxon>Legionella</taxon>
    </lineage>
</organism>
<keyword evidence="6" id="KW-0282">Flagellum</keyword>
<evidence type="ECO:0000256" key="3">
    <source>
        <dbReference type="ARBA" id="ARBA00023143"/>
    </source>
</evidence>
<dbReference type="SUPFAM" id="SSF117143">
    <property type="entry name" value="Flagellar hook protein flgE"/>
    <property type="match status" value="1"/>
</dbReference>
<dbReference type="KEGG" id="lha:LHA_2532"/>
<evidence type="ECO:0000256" key="4">
    <source>
        <dbReference type="RuleBase" id="RU362116"/>
    </source>
</evidence>
<gene>
    <name evidence="6" type="ORF">LHA_2532</name>
</gene>
<reference evidence="7" key="1">
    <citation type="submission" date="2014-09" db="EMBL/GenBank/DDBJ databases">
        <authorList>
            <person name="Gomez-Valero L."/>
        </authorList>
    </citation>
    <scope>NUCLEOTIDE SEQUENCE [LARGE SCALE GENOMIC DNA]</scope>
    <source>
        <strain evidence="7">ATCC35250</strain>
    </source>
</reference>
<keyword evidence="6" id="KW-0969">Cilium</keyword>
<evidence type="ECO:0000259" key="5">
    <source>
        <dbReference type="Pfam" id="PF07559"/>
    </source>
</evidence>
<dbReference type="Pfam" id="PF07559">
    <property type="entry name" value="FlgE_D2"/>
    <property type="match status" value="1"/>
</dbReference>
<accession>A0A0A8UXR6</accession>
<feature type="domain" description="Flagellar hook protein FlgE D2" evidence="5">
    <location>
        <begin position="130"/>
        <end position="232"/>
    </location>
</feature>
<dbReference type="AlphaFoldDB" id="A0A0A8UXR6"/>
<dbReference type="InterPro" id="IPR011491">
    <property type="entry name" value="FlgE_D2"/>
</dbReference>
<evidence type="ECO:0000313" key="6">
    <source>
        <dbReference type="EMBL" id="CEK11539.1"/>
    </source>
</evidence>
<comment type="subcellular location">
    <subcellularLocation>
        <location evidence="1 4">Bacterial flagellum basal body</location>
    </subcellularLocation>
</comment>
<dbReference type="HOGENOM" id="CLU_879396_0_0_6"/>
<evidence type="ECO:0000256" key="2">
    <source>
        <dbReference type="ARBA" id="ARBA00009677"/>
    </source>
</evidence>
<dbReference type="OrthoDB" id="9804559at2"/>
<sequence length="316" mass="35229">MTIRFILIAAVLFVSPQLYPSNFLKLTKEPLIINRCPILSTGNPLDLALLNNGYFVVSGGKKGSELLFTRFGMMLLDKNYNVRDNDGNYLLAVTKKSDAKHLSKIKIPQKNLAPKATTRIAININLPAAAIEGSNYESTTTLYDSLGNIHEAKINSEKISMGHWKVEALIDGVKRDTGILVFKASGELSQQEGLHHIQWPAEYGMHELKIDFKSSTQFASPFFINYIKNDGYPLGILDGMDVLKDGQISLMYSNGILKLLKNRIAVAMFTNPSYLERVTSRLYRPSEKSGEPRIHWVNGENAVFSGGIEEENCLVD</sequence>